<proteinExistence type="inferred from homology"/>
<protein>
    <recommendedName>
        <fullName evidence="5">Ubiquitin-like protease family profile domain-containing protein</fullName>
    </recommendedName>
</protein>
<feature type="compositionally biased region" description="Pro residues" evidence="4">
    <location>
        <begin position="152"/>
        <end position="166"/>
    </location>
</feature>
<evidence type="ECO:0000313" key="6">
    <source>
        <dbReference type="EMBL" id="TKW01054.1"/>
    </source>
</evidence>
<dbReference type="GO" id="GO:0006508">
    <property type="term" value="P:proteolysis"/>
    <property type="evidence" value="ECO:0007669"/>
    <property type="project" value="UniProtKB-KW"/>
</dbReference>
<dbReference type="EMBL" id="CM016559">
    <property type="protein sequence ID" value="TKW01054.1"/>
    <property type="molecule type" value="Genomic_DNA"/>
</dbReference>
<dbReference type="InterPro" id="IPR038765">
    <property type="entry name" value="Papain-like_cys_pep_sf"/>
</dbReference>
<keyword evidence="2" id="KW-0645">Protease</keyword>
<evidence type="ECO:0000256" key="3">
    <source>
        <dbReference type="ARBA" id="ARBA00022801"/>
    </source>
</evidence>
<dbReference type="AlphaFoldDB" id="A0A4U6TIT1"/>
<dbReference type="Gene3D" id="3.40.395.10">
    <property type="entry name" value="Adenoviral Proteinase, Chain A"/>
    <property type="match status" value="1"/>
</dbReference>
<dbReference type="InterPro" id="IPR003653">
    <property type="entry name" value="Peptidase_C48_C"/>
</dbReference>
<dbReference type="InterPro" id="IPR058352">
    <property type="entry name" value="DUF8039"/>
</dbReference>
<dbReference type="PANTHER" id="PTHR33018:SF34">
    <property type="entry name" value="OS02G0472350 PROTEIN"/>
    <property type="match status" value="1"/>
</dbReference>
<feature type="region of interest" description="Disordered" evidence="4">
    <location>
        <begin position="131"/>
        <end position="237"/>
    </location>
</feature>
<dbReference type="SUPFAM" id="SSF54001">
    <property type="entry name" value="Cysteine proteinases"/>
    <property type="match status" value="1"/>
</dbReference>
<dbReference type="Pfam" id="PF26133">
    <property type="entry name" value="DUF8039"/>
    <property type="match status" value="1"/>
</dbReference>
<dbReference type="PANTHER" id="PTHR33018">
    <property type="entry name" value="OS10G0338966 PROTEIN-RELATED"/>
    <property type="match status" value="1"/>
</dbReference>
<reference evidence="6" key="1">
    <citation type="submission" date="2019-03" db="EMBL/GenBank/DDBJ databases">
        <title>WGS assembly of Setaria viridis.</title>
        <authorList>
            <person name="Huang P."/>
            <person name="Jenkins J."/>
            <person name="Grimwood J."/>
            <person name="Barry K."/>
            <person name="Healey A."/>
            <person name="Mamidi S."/>
            <person name="Sreedasyam A."/>
            <person name="Shu S."/>
            <person name="Feldman M."/>
            <person name="Wu J."/>
            <person name="Yu Y."/>
            <person name="Chen C."/>
            <person name="Johnson J."/>
            <person name="Rokhsar D."/>
            <person name="Baxter I."/>
            <person name="Schmutz J."/>
            <person name="Brutnell T."/>
            <person name="Kellogg E."/>
        </authorList>
    </citation>
    <scope>NUCLEOTIDE SEQUENCE [LARGE SCALE GENOMIC DNA]</scope>
</reference>
<dbReference type="Gramene" id="TKW01054">
    <property type="protein sequence ID" value="TKW01054"/>
    <property type="gene ID" value="SEVIR_8G151800v2"/>
</dbReference>
<evidence type="ECO:0000256" key="1">
    <source>
        <dbReference type="ARBA" id="ARBA00005234"/>
    </source>
</evidence>
<keyword evidence="7" id="KW-1185">Reference proteome</keyword>
<comment type="similarity">
    <text evidence="1">Belongs to the peptidase C48 family.</text>
</comment>
<evidence type="ECO:0000259" key="5">
    <source>
        <dbReference type="PROSITE" id="PS50600"/>
    </source>
</evidence>
<evidence type="ECO:0000256" key="4">
    <source>
        <dbReference type="SAM" id="MobiDB-lite"/>
    </source>
</evidence>
<dbReference type="PROSITE" id="PS50600">
    <property type="entry name" value="ULP_PROTEASE"/>
    <property type="match status" value="1"/>
</dbReference>
<sequence length="629" mass="71394">MAQSGALPDPNVVVSPSQRRSNCASAGVPDGNMPSLPMVAQDNQQCPRPFGNLTIKVVYESALPILQRQTSHGIKIPPSYSSVGVEQICDTKYEGLELDLLGGEGERILGDALHGIILWRKRYNIIPGQEVSFRPIDPPQPPSPQNSRPSSPAHPPPGLSSPPGPSHPVRSLSPAPSNPEGASDDDQNSLPRSPSAALGLKSGASKESAAPLKKSRPSRKKTKKSEPIKKLAGDMTPEELGDALQAYEMEPKPVDLAKLKFFIGMKKEVKKTLLSNYDRSLVKSYQKKKQGESLSRRTVFQLVQQDQQVDKDALAIAPLPLELQIQIIKFMEDTCLSLPEVLGQAEPPPPEKTVPKWPFELGKPLARPELVRKLSTKMYEFHLWYMDQLAKERVMFTLRVKTIDFFGEGEKLLWLEFKDIYEVYHQDALDVSLISAYVLMLIQRCRRESYFNIGVMDPALVNQHQIRDQPKDTLERIYKFLEQQNYKQYILLPYNFNFHWILLVIMIDQSNVIVLDSLRKPKYKYQDIQGMLNFAWKRFCMTRRGEFKEKLTFSTTFPVRNNLCGYYVYEHMYHFVRDKVILDNITESFLEIQEALMGFLVDEVINRKGEFYYGGHSIAEPSNTTMAGS</sequence>
<keyword evidence="3" id="KW-0378">Hydrolase</keyword>
<organism evidence="6 7">
    <name type="scientific">Setaria viridis</name>
    <name type="common">Green bristlegrass</name>
    <name type="synonym">Setaria italica subsp. viridis</name>
    <dbReference type="NCBI Taxonomy" id="4556"/>
    <lineage>
        <taxon>Eukaryota</taxon>
        <taxon>Viridiplantae</taxon>
        <taxon>Streptophyta</taxon>
        <taxon>Embryophyta</taxon>
        <taxon>Tracheophyta</taxon>
        <taxon>Spermatophyta</taxon>
        <taxon>Magnoliopsida</taxon>
        <taxon>Liliopsida</taxon>
        <taxon>Poales</taxon>
        <taxon>Poaceae</taxon>
        <taxon>PACMAD clade</taxon>
        <taxon>Panicoideae</taxon>
        <taxon>Panicodae</taxon>
        <taxon>Paniceae</taxon>
        <taxon>Cenchrinae</taxon>
        <taxon>Setaria</taxon>
    </lineage>
</organism>
<name>A0A4U6TIT1_SETVI</name>
<evidence type="ECO:0000256" key="2">
    <source>
        <dbReference type="ARBA" id="ARBA00022670"/>
    </source>
</evidence>
<feature type="domain" description="Ubiquitin-like protease family profile" evidence="5">
    <location>
        <begin position="413"/>
        <end position="575"/>
    </location>
</feature>
<feature type="compositionally biased region" description="Polar residues" evidence="4">
    <location>
        <begin position="14"/>
        <end position="24"/>
    </location>
</feature>
<gene>
    <name evidence="6" type="ORF">SEVIR_8G151800v2</name>
</gene>
<dbReference type="GO" id="GO:0008234">
    <property type="term" value="F:cysteine-type peptidase activity"/>
    <property type="evidence" value="ECO:0007669"/>
    <property type="project" value="InterPro"/>
</dbReference>
<feature type="region of interest" description="Disordered" evidence="4">
    <location>
        <begin position="1"/>
        <end position="28"/>
    </location>
</feature>
<accession>A0A4U6TIT1</accession>
<feature type="compositionally biased region" description="Basic residues" evidence="4">
    <location>
        <begin position="213"/>
        <end position="223"/>
    </location>
</feature>
<dbReference type="Proteomes" id="UP000298652">
    <property type="component" value="Chromosome 8"/>
</dbReference>
<dbReference type="Pfam" id="PF02902">
    <property type="entry name" value="Peptidase_C48"/>
    <property type="match status" value="1"/>
</dbReference>
<evidence type="ECO:0000313" key="7">
    <source>
        <dbReference type="Proteomes" id="UP000298652"/>
    </source>
</evidence>